<dbReference type="InterPro" id="IPR001584">
    <property type="entry name" value="Integrase_cat-core"/>
</dbReference>
<feature type="compositionally biased region" description="Basic and acidic residues" evidence="1">
    <location>
        <begin position="323"/>
        <end position="340"/>
    </location>
</feature>
<dbReference type="InterPro" id="IPR041588">
    <property type="entry name" value="Integrase_H2C2"/>
</dbReference>
<dbReference type="EMBL" id="LNIX01000005">
    <property type="protein sequence ID" value="OXA54596.1"/>
    <property type="molecule type" value="Genomic_DNA"/>
</dbReference>
<dbReference type="SUPFAM" id="SSF53098">
    <property type="entry name" value="Ribonuclease H-like"/>
    <property type="match status" value="1"/>
</dbReference>
<dbReference type="SMART" id="SM00343">
    <property type="entry name" value="ZnF_C2HC"/>
    <property type="match status" value="2"/>
</dbReference>
<accession>A0A226ED65</accession>
<organism evidence="3 4">
    <name type="scientific">Folsomia candida</name>
    <name type="common">Springtail</name>
    <dbReference type="NCBI Taxonomy" id="158441"/>
    <lineage>
        <taxon>Eukaryota</taxon>
        <taxon>Metazoa</taxon>
        <taxon>Ecdysozoa</taxon>
        <taxon>Arthropoda</taxon>
        <taxon>Hexapoda</taxon>
        <taxon>Collembola</taxon>
        <taxon>Entomobryomorpha</taxon>
        <taxon>Isotomoidea</taxon>
        <taxon>Isotomidae</taxon>
        <taxon>Proisotominae</taxon>
        <taxon>Folsomia</taxon>
    </lineage>
</organism>
<keyword evidence="4" id="KW-1185">Reference proteome</keyword>
<dbReference type="InterPro" id="IPR043128">
    <property type="entry name" value="Rev_trsase/Diguanyl_cyclase"/>
</dbReference>
<dbReference type="PANTHER" id="PTHR47331:SF1">
    <property type="entry name" value="GAG-LIKE PROTEIN"/>
    <property type="match status" value="1"/>
</dbReference>
<dbReference type="InterPro" id="IPR005312">
    <property type="entry name" value="DUF1759"/>
</dbReference>
<dbReference type="Pfam" id="PF03564">
    <property type="entry name" value="DUF1759"/>
    <property type="match status" value="1"/>
</dbReference>
<dbReference type="SUPFAM" id="SSF56672">
    <property type="entry name" value="DNA/RNA polymerases"/>
    <property type="match status" value="1"/>
</dbReference>
<dbReference type="PANTHER" id="PTHR47331">
    <property type="entry name" value="PHD-TYPE DOMAIN-CONTAINING PROTEIN"/>
    <property type="match status" value="1"/>
</dbReference>
<reference evidence="3 4" key="1">
    <citation type="submission" date="2015-12" db="EMBL/GenBank/DDBJ databases">
        <title>The genome of Folsomia candida.</title>
        <authorList>
            <person name="Faddeeva A."/>
            <person name="Derks M.F."/>
            <person name="Anvar Y."/>
            <person name="Smit S."/>
            <person name="Van Straalen N."/>
            <person name="Roelofs D."/>
        </authorList>
    </citation>
    <scope>NUCLEOTIDE SEQUENCE [LARGE SCALE GENOMIC DNA]</scope>
    <source>
        <strain evidence="3 4">VU population</strain>
        <tissue evidence="3">Whole body</tissue>
    </source>
</reference>
<sequence>MDRLKMVRKSGRSAITKTVNELTAEVERENPGLVELQVLLQRLEVISEEVEDLDQKVLGLMLDGPCTEEEYENEKTTIIGYKDKISRAKIRAGRILNKTPSPPPSSAGGYVSVFSDAGSGGTQKQKRFKLPKIELPKFDGVLQKWLGWWSQFEKIHEQEDLHASDKFQYLIQATENKSEARDIVESFPPTGDNYELAIAALKERYGREDLQLQVYLRQLLGLVINNAGKKEKIGVDKLYLKLESALRSLRTLNLSKADPSMYFYPLVESSLPEEILRAWQRSPMSRIDDGSVEKLDMLMKFLKTEVQGEQQIALARSGFSNEPQKKQENKKKASIAREGEDVPTAAGLHEAKVKDKECIFCGKSNHSSADCYRAHSMSLEERRIKVKDSRACYVCLRKGHGAKVCRSAVKCKMCSRRHYNLMCPDLSQQRPSSDSGNQSVVNQASTETSSYQSSIQCDGEVLLKTVLVRVRNNKESRIVRLLFDEGSQKSYVTSYISNGIKSKPVGDEVVRNVMIDGSVTSPRRYNKHEMELVSVDGKVNRKLLLRERPQIGGIPPRARVGPWLQQLQRDSIFISDHCQTPLERADIDILIGGDYREQLMTGRRIDLKFGLFAIESVFGWMLCGPTCSVDQSATEMVIHSYLSGDISQLWDLETIGIQESATKVSREENDLQVKETFQKKVTRDEDGRYVVKLPWIHDDLKFTIPDNKSVCEKRLVSATRKLQNQEQDQVYADIFKGWESEKMINQVRENNSASGHYLPHRPVFKPDSLTTPVRPVFDASCKVASFPSLNQCLEKGPNMLELIPSILLRFREKKVGVISDIRKAFQMIGVAEEDRKYQRFLWWEDLDYNILKIYEHCRVVFGMTCSPFILAAVLDIHLSQAPTELIKVAELIRKSLYVDNCVLSFNHKEDYMAFKESSVEIMADAKMELRQWESNADELIEGSYITTVLGLKWDKKEDVLFCQLPKEVAEEYKITKRRVLSVVSQIFEPIGYACPSLLLPKLMLQEAWSRDLGWDDEWDEENRIRFETWFTEIDCLSKIRIPRNAVPRTPRQSESSLLQIHTFTDASQGAYAAVVFARVANGKDVSVQLLAAKSRVAPLDKKQKKRVTIPRLELLGCLVGSRLTSVVKEALGLVDTPIHYWTDSTTAKAWIEREADWGTFVGNRVKEIAELTRGSKWRHVPGTLNPADLPSRGCSPQELLESKWWEGPSWLKKAEDEWPRSAPLPEEDQINLERRRTEHAAVEIQVPRFSSYLKNVKVAAWVRRFVNNARTSKEFRQYSVYPTFKELREGERDIVRKIQQRHYPEKFEIKNLKVDRRDDELLHVDTRLLYKEDTEGFRHPILLPKEDPLVHQLIEYIHMAYNHAGTQFVLGKLRERYWIIQGRKTVGRVIQSCTVCRRYSAKSLESDPAPLPQDRIETVAAFQITGVDLAGPVILRGGEKAWIVLYTCAVYRGVYLDIVTSLSSEAFLHSLERFVSTIGRPKRIFSDNGTNFVGAVNLMKMIDWSRMEDELQVKQITWTFNPPASPWWGGWFERLVRSVKEILRKMLGTAKLSFDEMRTCLAAVSCTINDRPLTALTEDGDDLIALTPNMFMRDLPIACFPEGKEIGANELCGSYNKMQAIKEGLQARFRKEYLGILVQKKSETKSRPPQVGDIVLVGSENKKRFEWPLGKIMKLFPGKDGKIRVAEVKICKNPRGQNFSTTILTRPLQRLYPLEMQKVSDVPTSKKEAVISVQDDEVPIKTRVGRPVKRPIRYGEWNN</sequence>
<dbReference type="Gene3D" id="3.30.70.270">
    <property type="match status" value="1"/>
</dbReference>
<dbReference type="Pfam" id="PF17921">
    <property type="entry name" value="Integrase_H2C2"/>
    <property type="match status" value="1"/>
</dbReference>
<feature type="compositionally biased region" description="Polar residues" evidence="1">
    <location>
        <begin position="426"/>
        <end position="445"/>
    </location>
</feature>
<dbReference type="GO" id="GO:0015074">
    <property type="term" value="P:DNA integration"/>
    <property type="evidence" value="ECO:0007669"/>
    <property type="project" value="InterPro"/>
</dbReference>
<gene>
    <name evidence="3" type="ORF">Fcan01_10661</name>
</gene>
<dbReference type="InterPro" id="IPR012337">
    <property type="entry name" value="RNaseH-like_sf"/>
</dbReference>
<dbReference type="Pfam" id="PF18701">
    <property type="entry name" value="DUF5641"/>
    <property type="match status" value="1"/>
</dbReference>
<dbReference type="InterPro" id="IPR000477">
    <property type="entry name" value="RT_dom"/>
</dbReference>
<dbReference type="InterPro" id="IPR008042">
    <property type="entry name" value="Retrotrans_Pao"/>
</dbReference>
<evidence type="ECO:0000313" key="4">
    <source>
        <dbReference type="Proteomes" id="UP000198287"/>
    </source>
</evidence>
<feature type="region of interest" description="Disordered" evidence="1">
    <location>
        <begin position="425"/>
        <end position="445"/>
    </location>
</feature>
<dbReference type="Pfam" id="PF05380">
    <property type="entry name" value="Peptidase_A17"/>
    <property type="match status" value="1"/>
</dbReference>
<dbReference type="GO" id="GO:0071897">
    <property type="term" value="P:DNA biosynthetic process"/>
    <property type="evidence" value="ECO:0007669"/>
    <property type="project" value="UniProtKB-ARBA"/>
</dbReference>
<dbReference type="PROSITE" id="PS50994">
    <property type="entry name" value="INTEGRASE"/>
    <property type="match status" value="1"/>
</dbReference>
<dbReference type="Gene3D" id="3.10.10.10">
    <property type="entry name" value="HIV Type 1 Reverse Transcriptase, subunit A, domain 1"/>
    <property type="match status" value="1"/>
</dbReference>
<dbReference type="GO" id="GO:0003676">
    <property type="term" value="F:nucleic acid binding"/>
    <property type="evidence" value="ECO:0007669"/>
    <property type="project" value="InterPro"/>
</dbReference>
<dbReference type="Proteomes" id="UP000198287">
    <property type="component" value="Unassembled WGS sequence"/>
</dbReference>
<dbReference type="OrthoDB" id="416987at2759"/>
<feature type="domain" description="Integrase catalytic" evidence="2">
    <location>
        <begin position="1408"/>
        <end position="1596"/>
    </location>
</feature>
<dbReference type="OMA" id="RIRFETW"/>
<dbReference type="GO" id="GO:0008270">
    <property type="term" value="F:zinc ion binding"/>
    <property type="evidence" value="ECO:0007669"/>
    <property type="project" value="InterPro"/>
</dbReference>
<dbReference type="InterPro" id="IPR036397">
    <property type="entry name" value="RNaseH_sf"/>
</dbReference>
<dbReference type="Gene3D" id="1.10.340.70">
    <property type="match status" value="1"/>
</dbReference>
<evidence type="ECO:0000259" key="2">
    <source>
        <dbReference type="PROSITE" id="PS50994"/>
    </source>
</evidence>
<dbReference type="Gene3D" id="3.30.420.10">
    <property type="entry name" value="Ribonuclease H-like superfamily/Ribonuclease H"/>
    <property type="match status" value="1"/>
</dbReference>
<dbReference type="InterPro" id="IPR040676">
    <property type="entry name" value="DUF5641"/>
</dbReference>
<dbReference type="InterPro" id="IPR043502">
    <property type="entry name" value="DNA/RNA_pol_sf"/>
</dbReference>
<proteinExistence type="predicted"/>
<evidence type="ECO:0000256" key="1">
    <source>
        <dbReference type="SAM" id="MobiDB-lite"/>
    </source>
</evidence>
<dbReference type="STRING" id="158441.A0A226ED65"/>
<name>A0A226ED65_FOLCA</name>
<feature type="region of interest" description="Disordered" evidence="1">
    <location>
        <begin position="317"/>
        <end position="341"/>
    </location>
</feature>
<protein>
    <submittedName>
        <fullName evidence="3">Pro-Pol polyprotein</fullName>
    </submittedName>
</protein>
<comment type="caution">
    <text evidence="3">The sequence shown here is derived from an EMBL/GenBank/DDBJ whole genome shotgun (WGS) entry which is preliminary data.</text>
</comment>
<dbReference type="Pfam" id="PF00078">
    <property type="entry name" value="RVT_1"/>
    <property type="match status" value="1"/>
</dbReference>
<dbReference type="InterPro" id="IPR001878">
    <property type="entry name" value="Znf_CCHC"/>
</dbReference>
<evidence type="ECO:0000313" key="3">
    <source>
        <dbReference type="EMBL" id="OXA54596.1"/>
    </source>
</evidence>
<dbReference type="GO" id="GO:0042575">
    <property type="term" value="C:DNA polymerase complex"/>
    <property type="evidence" value="ECO:0007669"/>
    <property type="project" value="UniProtKB-ARBA"/>
</dbReference>